<feature type="domain" description="RCK N-terminal" evidence="7">
    <location>
        <begin position="233"/>
        <end position="351"/>
    </location>
</feature>
<feature type="domain" description="RCK C-terminal" evidence="8">
    <location>
        <begin position="145"/>
        <end position="228"/>
    </location>
</feature>
<keyword evidence="2" id="KW-0813">Transport</keyword>
<dbReference type="InterPro" id="IPR036721">
    <property type="entry name" value="RCK_C_sf"/>
</dbReference>
<name>A0A136Q0S3_9FIRM</name>
<dbReference type="InterPro" id="IPR006037">
    <property type="entry name" value="RCK_C"/>
</dbReference>
<dbReference type="InterPro" id="IPR006036">
    <property type="entry name" value="K_uptake_TrkA"/>
</dbReference>
<dbReference type="Pfam" id="PF02254">
    <property type="entry name" value="TrkA_N"/>
    <property type="match status" value="2"/>
</dbReference>
<dbReference type="NCBIfam" id="NF007032">
    <property type="entry name" value="PRK09496.1-4"/>
    <property type="match status" value="1"/>
</dbReference>
<evidence type="ECO:0000256" key="2">
    <source>
        <dbReference type="ARBA" id="ARBA00022448"/>
    </source>
</evidence>
<evidence type="ECO:0000256" key="3">
    <source>
        <dbReference type="ARBA" id="ARBA00022538"/>
    </source>
</evidence>
<keyword evidence="4" id="KW-0630">Potassium</keyword>
<dbReference type="AlphaFoldDB" id="A0A136Q0S3"/>
<evidence type="ECO:0000256" key="1">
    <source>
        <dbReference type="ARBA" id="ARBA00017378"/>
    </source>
</evidence>
<dbReference type="SUPFAM" id="SSF51735">
    <property type="entry name" value="NAD(P)-binding Rossmann-fold domains"/>
    <property type="match status" value="2"/>
</dbReference>
<evidence type="ECO:0000313" key="10">
    <source>
        <dbReference type="Proteomes" id="UP000070366"/>
    </source>
</evidence>
<evidence type="ECO:0000256" key="5">
    <source>
        <dbReference type="ARBA" id="ARBA00023027"/>
    </source>
</evidence>
<dbReference type="NCBIfam" id="NF007031">
    <property type="entry name" value="PRK09496.1-2"/>
    <property type="match status" value="1"/>
</dbReference>
<comment type="caution">
    <text evidence="9">The sequence shown here is derived from an EMBL/GenBank/DDBJ whole genome shotgun (WGS) entry which is preliminary data.</text>
</comment>
<feature type="domain" description="RCK C-terminal" evidence="8">
    <location>
        <begin position="373"/>
        <end position="458"/>
    </location>
</feature>
<dbReference type="EMBL" id="LSZW01000065">
    <property type="protein sequence ID" value="KXK64279.1"/>
    <property type="molecule type" value="Genomic_DNA"/>
</dbReference>
<organism evidence="9 10">
    <name type="scientific">Christensenella minuta</name>
    <dbReference type="NCBI Taxonomy" id="626937"/>
    <lineage>
        <taxon>Bacteria</taxon>
        <taxon>Bacillati</taxon>
        <taxon>Bacillota</taxon>
        <taxon>Clostridia</taxon>
        <taxon>Christensenellales</taxon>
        <taxon>Christensenellaceae</taxon>
        <taxon>Christensenella</taxon>
    </lineage>
</organism>
<dbReference type="NCBIfam" id="NF007033">
    <property type="entry name" value="PRK09496.1-5"/>
    <property type="match status" value="1"/>
</dbReference>
<dbReference type="GO" id="GO:0015079">
    <property type="term" value="F:potassium ion transmembrane transporter activity"/>
    <property type="evidence" value="ECO:0007669"/>
    <property type="project" value="InterPro"/>
</dbReference>
<dbReference type="Gene3D" id="3.40.50.720">
    <property type="entry name" value="NAD(P)-binding Rossmann-like Domain"/>
    <property type="match status" value="2"/>
</dbReference>
<dbReference type="PROSITE" id="PS51201">
    <property type="entry name" value="RCK_N"/>
    <property type="match status" value="2"/>
</dbReference>
<evidence type="ECO:0000256" key="6">
    <source>
        <dbReference type="ARBA" id="ARBA00023065"/>
    </source>
</evidence>
<dbReference type="SUPFAM" id="SSF116726">
    <property type="entry name" value="TrkA C-terminal domain-like"/>
    <property type="match status" value="2"/>
</dbReference>
<dbReference type="NCBIfam" id="NF007041">
    <property type="entry name" value="PRK09496.3-4"/>
    <property type="match status" value="1"/>
</dbReference>
<sequence length="470" mass="52356">MEIHIMRIAIVGDGKVGSALTEQLAKEGHDIVVIDSNKAVLREAVEELDVMVVHGNGATLKVQELADVEHSDLLIAATSADEINLLCCIIARKLGCPHTIARVRNPEYAHQLYFLKDELGLSMMVNPELAAASEIFRLLQFPSFLQRDSFAKGRVEIVEIEVRGESKLIGKKLAELYKTARVKVLVCAVERGDDVLIPDGNFKLRKHDKLYVTASSKDLAKLIHNLGLERRKIRNVLIVGGGNIAYYLAEDLIASGVDVKIIEIDPERCLLLAEALPRATVIEADGSERGVLDSEGIGGTDAVVTLTNIDEENLIISMYADFAGVSKVITKINRTEYHEVFRDRGIECVVSPKELCSHEIVRYVRAMHNTTEDSIITLHRIVGGRMEALEFKANENTWYLGMTLSQLRLKKDILIACISRQGEIIIPQGSDSIRPGDTVIVVTTAEKIVHDLNDIFEEQEERFRFREARE</sequence>
<accession>A0A136Q0S3</accession>
<dbReference type="PRINTS" id="PR00335">
    <property type="entry name" value="KUPTAKETRKA"/>
</dbReference>
<feature type="domain" description="RCK N-terminal" evidence="7">
    <location>
        <begin position="5"/>
        <end position="124"/>
    </location>
</feature>
<keyword evidence="6" id="KW-0406">Ion transport</keyword>
<dbReference type="PROSITE" id="PS51202">
    <property type="entry name" value="RCK_C"/>
    <property type="match status" value="2"/>
</dbReference>
<evidence type="ECO:0000259" key="8">
    <source>
        <dbReference type="PROSITE" id="PS51202"/>
    </source>
</evidence>
<evidence type="ECO:0000259" key="7">
    <source>
        <dbReference type="PROSITE" id="PS51201"/>
    </source>
</evidence>
<dbReference type="InterPro" id="IPR003148">
    <property type="entry name" value="RCK_N"/>
</dbReference>
<dbReference type="InterPro" id="IPR050721">
    <property type="entry name" value="Trk_Ktr_HKT_K-transport"/>
</dbReference>
<gene>
    <name evidence="9" type="ORF">HMPREF3293_02928</name>
</gene>
<dbReference type="PANTHER" id="PTHR43833">
    <property type="entry name" value="POTASSIUM CHANNEL PROTEIN 2-RELATED-RELATED"/>
    <property type="match status" value="1"/>
</dbReference>
<protein>
    <recommendedName>
        <fullName evidence="1">Trk system potassium uptake protein TrkA</fullName>
    </recommendedName>
</protein>
<dbReference type="NCBIfam" id="NF007039">
    <property type="entry name" value="PRK09496.3-2"/>
    <property type="match status" value="1"/>
</dbReference>
<dbReference type="GO" id="GO:0005886">
    <property type="term" value="C:plasma membrane"/>
    <property type="evidence" value="ECO:0007669"/>
    <property type="project" value="InterPro"/>
</dbReference>
<keyword evidence="5" id="KW-0520">NAD</keyword>
<reference evidence="9 10" key="1">
    <citation type="submission" date="2016-02" db="EMBL/GenBank/DDBJ databases">
        <authorList>
            <person name="Wen L."/>
            <person name="He K."/>
            <person name="Yang H."/>
        </authorList>
    </citation>
    <scope>NUCLEOTIDE SEQUENCE [LARGE SCALE GENOMIC DNA]</scope>
    <source>
        <strain evidence="9 10">DSM 22607</strain>
    </source>
</reference>
<dbReference type="PANTHER" id="PTHR43833:SF5">
    <property type="entry name" value="TRK SYSTEM POTASSIUM UPTAKE PROTEIN TRKA"/>
    <property type="match status" value="1"/>
</dbReference>
<evidence type="ECO:0000256" key="4">
    <source>
        <dbReference type="ARBA" id="ARBA00022958"/>
    </source>
</evidence>
<dbReference type="STRING" id="626937.HMPREF3293_02928"/>
<dbReference type="PATRIC" id="fig|626937.4.peg.2883"/>
<evidence type="ECO:0000313" key="9">
    <source>
        <dbReference type="EMBL" id="KXK64279.1"/>
    </source>
</evidence>
<keyword evidence="3" id="KW-0633">Potassium transport</keyword>
<dbReference type="Proteomes" id="UP000070366">
    <property type="component" value="Unassembled WGS sequence"/>
</dbReference>
<keyword evidence="10" id="KW-1185">Reference proteome</keyword>
<proteinExistence type="predicted"/>
<dbReference type="Gene3D" id="3.30.70.1450">
    <property type="entry name" value="Regulator of K+ conductance, C-terminal domain"/>
    <property type="match status" value="2"/>
</dbReference>
<dbReference type="Pfam" id="PF02080">
    <property type="entry name" value="TrkA_C"/>
    <property type="match status" value="2"/>
</dbReference>
<dbReference type="InterPro" id="IPR036291">
    <property type="entry name" value="NAD(P)-bd_dom_sf"/>
</dbReference>